<dbReference type="SUPFAM" id="SSF46689">
    <property type="entry name" value="Homeodomain-like"/>
    <property type="match status" value="1"/>
</dbReference>
<dbReference type="Pfam" id="PF12833">
    <property type="entry name" value="HTH_18"/>
    <property type="match status" value="1"/>
</dbReference>
<name>A0A841RKB6_9BACI</name>
<keyword evidence="4" id="KW-0812">Transmembrane</keyword>
<feature type="domain" description="HTH araC/xylS-type" evidence="5">
    <location>
        <begin position="655"/>
        <end position="754"/>
    </location>
</feature>
<dbReference type="InterPro" id="IPR018062">
    <property type="entry name" value="HTH_AraC-typ_CS"/>
</dbReference>
<dbReference type="PANTHER" id="PTHR43280:SF2">
    <property type="entry name" value="HTH-TYPE TRANSCRIPTIONAL REGULATOR EXSA"/>
    <property type="match status" value="1"/>
</dbReference>
<evidence type="ECO:0000256" key="2">
    <source>
        <dbReference type="ARBA" id="ARBA00023125"/>
    </source>
</evidence>
<dbReference type="Gene3D" id="1.10.10.60">
    <property type="entry name" value="Homeodomain-like"/>
    <property type="match status" value="2"/>
</dbReference>
<dbReference type="PROSITE" id="PS01124">
    <property type="entry name" value="HTH_ARAC_FAMILY_2"/>
    <property type="match status" value="1"/>
</dbReference>
<protein>
    <submittedName>
        <fullName evidence="6">AraC-like DNA-binding protein</fullName>
    </submittedName>
</protein>
<dbReference type="GO" id="GO:0043565">
    <property type="term" value="F:sequence-specific DNA binding"/>
    <property type="evidence" value="ECO:0007669"/>
    <property type="project" value="InterPro"/>
</dbReference>
<keyword evidence="1" id="KW-0805">Transcription regulation</keyword>
<reference evidence="6 7" key="1">
    <citation type="submission" date="2020-08" db="EMBL/GenBank/DDBJ databases">
        <title>Genomic Encyclopedia of Type Strains, Phase IV (KMG-IV): sequencing the most valuable type-strain genomes for metagenomic binning, comparative biology and taxonomic classification.</title>
        <authorList>
            <person name="Goeker M."/>
        </authorList>
    </citation>
    <scope>NUCLEOTIDE SEQUENCE [LARGE SCALE GENOMIC DNA]</scope>
    <source>
        <strain evidence="6 7">DSM 11805</strain>
    </source>
</reference>
<evidence type="ECO:0000256" key="3">
    <source>
        <dbReference type="ARBA" id="ARBA00023163"/>
    </source>
</evidence>
<sequence length="756" mass="87617">MRRVKVSKTFRNFLISYVIILSIPLITAFISYHTSIKIAETKSIESSLLVLNQSKTHLEQRLSEVEKFTRQLARNSYISLIMSEQKPENGGSAYQYVQISKELLNNIQANEFLEDAYLYLNKDDVIIQPNSVYVRINDFYKLYQYKDISSNDWKTDILEPVYHREILPLQKYEKRDKETSVITYLQSIPLTSFDSSFGMIVIPIEQSKINHLFSGISERYGGWGYITNEEGEPLAYIGTDKEFIEGLDIKEDETQTHYYIDDTLIITTQSENGWMYYAGIPKKVLMKEANSIKRIAFMVTALNLLVGLIVSLFLANRHHRPLLTIIGILREESKESNLTYNNEYDFLKGNIASLISNNQSLQSELNEQLPMLREAYIKQLIRGDFHSEQEIKTAALQVNLQIHEKTGYVGIIGVKGYGDMEGDQVYEEINAARMIIKKALTNIEPNILLCYQGRDKIIVIFPPNKDANGMDSIIEMLQEDIGKNYRISLNMFIGDSFNSYLEINRSFNEALQTMEYAELMNLDGIQRFADIEKEGELYEYPIEMELSLSNYLKKGEYSGAKQVLNQIFALNFEEKNLPLDMGYLLIGELKSTLIKSLEPKIVRDQEGLERLRNKVLEIQLRDSYQNVKEDMLYIAKTYCAFVEERQAETDHEVINQITQFLEENYNDSSLTLYVLAEKIGRPENFISHFFKEKTGESIMVYLENLRMQKATELLISTDETIDTISEKVGYNSSHSFRRAFKRVMNMTPNMYRKVNK</sequence>
<evidence type="ECO:0000256" key="1">
    <source>
        <dbReference type="ARBA" id="ARBA00023015"/>
    </source>
</evidence>
<dbReference type="InterPro" id="IPR009057">
    <property type="entry name" value="Homeodomain-like_sf"/>
</dbReference>
<keyword evidence="2 6" id="KW-0238">DNA-binding</keyword>
<evidence type="ECO:0000313" key="6">
    <source>
        <dbReference type="EMBL" id="MBB6512949.1"/>
    </source>
</evidence>
<dbReference type="InterPro" id="IPR018060">
    <property type="entry name" value="HTH_AraC"/>
</dbReference>
<comment type="caution">
    <text evidence="6">The sequence shown here is derived from an EMBL/GenBank/DDBJ whole genome shotgun (WGS) entry which is preliminary data.</text>
</comment>
<dbReference type="PROSITE" id="PS00041">
    <property type="entry name" value="HTH_ARAC_FAMILY_1"/>
    <property type="match status" value="1"/>
</dbReference>
<dbReference type="RefSeq" id="WP_184247193.1">
    <property type="nucleotide sequence ID" value="NZ_BAAACU010000042.1"/>
</dbReference>
<feature type="transmembrane region" description="Helical" evidence="4">
    <location>
        <begin position="12"/>
        <end position="32"/>
    </location>
</feature>
<accession>A0A841RKB6</accession>
<dbReference type="Pfam" id="PF17853">
    <property type="entry name" value="GGDEF_2"/>
    <property type="match status" value="1"/>
</dbReference>
<organism evidence="6 7">
    <name type="scientific">Gracilibacillus halotolerans</name>
    <dbReference type="NCBI Taxonomy" id="74386"/>
    <lineage>
        <taxon>Bacteria</taxon>
        <taxon>Bacillati</taxon>
        <taxon>Bacillota</taxon>
        <taxon>Bacilli</taxon>
        <taxon>Bacillales</taxon>
        <taxon>Bacillaceae</taxon>
        <taxon>Gracilibacillus</taxon>
    </lineage>
</organism>
<dbReference type="EMBL" id="JACHON010000006">
    <property type="protein sequence ID" value="MBB6512949.1"/>
    <property type="molecule type" value="Genomic_DNA"/>
</dbReference>
<keyword evidence="4" id="KW-1133">Transmembrane helix</keyword>
<evidence type="ECO:0000313" key="7">
    <source>
        <dbReference type="Proteomes" id="UP000572212"/>
    </source>
</evidence>
<evidence type="ECO:0000256" key="4">
    <source>
        <dbReference type="SAM" id="Phobius"/>
    </source>
</evidence>
<evidence type="ECO:0000259" key="5">
    <source>
        <dbReference type="PROSITE" id="PS01124"/>
    </source>
</evidence>
<dbReference type="GO" id="GO:0003700">
    <property type="term" value="F:DNA-binding transcription factor activity"/>
    <property type="evidence" value="ECO:0007669"/>
    <property type="project" value="InterPro"/>
</dbReference>
<proteinExistence type="predicted"/>
<dbReference type="InterPro" id="IPR041522">
    <property type="entry name" value="CdaR_GGDEF"/>
</dbReference>
<dbReference type="AlphaFoldDB" id="A0A841RKB6"/>
<dbReference type="PANTHER" id="PTHR43280">
    <property type="entry name" value="ARAC-FAMILY TRANSCRIPTIONAL REGULATOR"/>
    <property type="match status" value="1"/>
</dbReference>
<keyword evidence="7" id="KW-1185">Reference proteome</keyword>
<dbReference type="Proteomes" id="UP000572212">
    <property type="component" value="Unassembled WGS sequence"/>
</dbReference>
<keyword evidence="3" id="KW-0804">Transcription</keyword>
<keyword evidence="4" id="KW-0472">Membrane</keyword>
<dbReference type="SMART" id="SM00342">
    <property type="entry name" value="HTH_ARAC"/>
    <property type="match status" value="1"/>
</dbReference>
<gene>
    <name evidence="6" type="ORF">GGQ92_001738</name>
</gene>